<dbReference type="GO" id="GO:0006487">
    <property type="term" value="P:protein N-linked glycosylation"/>
    <property type="evidence" value="ECO:0007669"/>
    <property type="project" value="TreeGrafter"/>
</dbReference>
<reference evidence="3 4" key="1">
    <citation type="submission" date="2015-12" db="EMBL/GenBank/DDBJ databases">
        <title>Draft genome sequence of Moniliophthora roreri, the causal agent of frosty pod rot of cacao.</title>
        <authorList>
            <person name="Aime M.C."/>
            <person name="Diaz-Valderrama J.R."/>
            <person name="Kijpornyongpan T."/>
            <person name="Phillips-Mora W."/>
        </authorList>
    </citation>
    <scope>NUCLEOTIDE SEQUENCE [LARGE SCALE GENOMIC DNA]</scope>
    <source>
        <strain evidence="3 4">MCA 2952</strain>
    </source>
</reference>
<dbReference type="Gene3D" id="3.40.50.11350">
    <property type="match status" value="1"/>
</dbReference>
<evidence type="ECO:0000313" key="3">
    <source>
        <dbReference type="EMBL" id="KTB44792.1"/>
    </source>
</evidence>
<dbReference type="PANTHER" id="PTHR13132:SF29">
    <property type="entry name" value="ALPHA-(1,6)-FUCOSYLTRANSFERASE"/>
    <property type="match status" value="1"/>
</dbReference>
<comment type="caution">
    <text evidence="3">The sequence shown here is derived from an EMBL/GenBank/DDBJ whole genome shotgun (WGS) entry which is preliminary data.</text>
</comment>
<proteinExistence type="predicted"/>
<feature type="compositionally biased region" description="Acidic residues" evidence="1">
    <location>
        <begin position="42"/>
        <end position="60"/>
    </location>
</feature>
<keyword evidence="2" id="KW-0812">Transmembrane</keyword>
<evidence type="ECO:0000313" key="4">
    <source>
        <dbReference type="Proteomes" id="UP000054988"/>
    </source>
</evidence>
<organism evidence="3 4">
    <name type="scientific">Moniliophthora roreri</name>
    <name type="common">Frosty pod rot fungus</name>
    <name type="synonym">Monilia roreri</name>
    <dbReference type="NCBI Taxonomy" id="221103"/>
    <lineage>
        <taxon>Eukaryota</taxon>
        <taxon>Fungi</taxon>
        <taxon>Dikarya</taxon>
        <taxon>Basidiomycota</taxon>
        <taxon>Agaricomycotina</taxon>
        <taxon>Agaricomycetes</taxon>
        <taxon>Agaricomycetidae</taxon>
        <taxon>Agaricales</taxon>
        <taxon>Marasmiineae</taxon>
        <taxon>Marasmiaceae</taxon>
        <taxon>Moniliophthora</taxon>
    </lineage>
</organism>
<name>A0A0W0G893_MONRR</name>
<keyword evidence="2" id="KW-0472">Membrane</keyword>
<feature type="region of interest" description="Disordered" evidence="1">
    <location>
        <begin position="1"/>
        <end position="95"/>
    </location>
</feature>
<dbReference type="Proteomes" id="UP000054988">
    <property type="component" value="Unassembled WGS sequence"/>
</dbReference>
<dbReference type="EMBL" id="LATX01000850">
    <property type="protein sequence ID" value="KTB44792.1"/>
    <property type="molecule type" value="Genomic_DNA"/>
</dbReference>
<accession>A0A0W0G893</accession>
<keyword evidence="2" id="KW-1133">Transmembrane helix</keyword>
<gene>
    <name evidence="3" type="ORF">WG66_2635</name>
</gene>
<sequence>MPRPRPLTNVQSTSSGNYSIYQSAGQLTPRTPHSRSGRAEEAYGEIELQDVDEDDDEEDPSGMHHQNVPLLRSSASDSFPVTGYRGRGDDDETKDREVSLNFKTVAARLPIAFGTMIAGLLLVLIVVSYKEPGTLETYVGVTVSTSPISAENSTLTASNATESTNDTDSSMAVTPIKGHHHHQNPSLIISYENYTTFPLLPTEYMSECAKLMGGFHHHGAYWESDSMEAMDVVHADENDENSEICSSTITYMLSGRVGLVADLALMAQAAGLARERNRTFLVDDTYWDRGNWTDHFEDVRITQPGPQSGCKAPPPEELVGCPRSARHWVIHSGTAKYHFGHDFSEQYEDPYGHNLNRARPIFDQALESLTTTIRPNAENTALIRGVREELSTLLSPPNANYISVHIRRGDSKPSSWKYTQSGPVPIEEFVESVSSTWKRLKILDPQFVYVASDSPAALSQFDKAADGTRTYSLSKSSREEIRALASPDEYDQSDFDQIYSLDERVQQTRGMIVDLALVSGLWSDSQNVQPQAVICTIPSAVCKLSAVGLGWDAAFGQVDQMGEPDKEQRRWVEIDEKGSIIPEWSGFDLF</sequence>
<feature type="compositionally biased region" description="Polar residues" evidence="1">
    <location>
        <begin position="8"/>
        <end position="31"/>
    </location>
</feature>
<evidence type="ECO:0000256" key="1">
    <source>
        <dbReference type="SAM" id="MobiDB-lite"/>
    </source>
</evidence>
<protein>
    <submittedName>
        <fullName evidence="3">Uncharacterized protein</fullName>
    </submittedName>
</protein>
<dbReference type="eggNOG" id="ENOG502S04M">
    <property type="taxonomic scope" value="Eukaryota"/>
</dbReference>
<dbReference type="GO" id="GO:0046921">
    <property type="term" value="F:alpha-(1-&gt;6)-fucosyltransferase activity"/>
    <property type="evidence" value="ECO:0007669"/>
    <property type="project" value="TreeGrafter"/>
</dbReference>
<dbReference type="AlphaFoldDB" id="A0A0W0G893"/>
<evidence type="ECO:0000256" key="2">
    <source>
        <dbReference type="SAM" id="Phobius"/>
    </source>
</evidence>
<dbReference type="PANTHER" id="PTHR13132">
    <property type="entry name" value="ALPHA- 1,6 -FUCOSYLTRANSFERASE"/>
    <property type="match status" value="1"/>
</dbReference>
<feature type="transmembrane region" description="Helical" evidence="2">
    <location>
        <begin position="109"/>
        <end position="129"/>
    </location>
</feature>